<dbReference type="PROSITE" id="PS51257">
    <property type="entry name" value="PROKAR_LIPOPROTEIN"/>
    <property type="match status" value="1"/>
</dbReference>
<accession>A0ABW3HEX3</accession>
<sequence>MNKAILLPLMLVGTLTITGCATTQPVSPQEAAVKLQARQFVVQEDNAGAYLSPYTSDGVTAEWVEKSINAKLGSSLGGAAGAYAGQKLLEQVPFVGGILGQRMGNEAGRRIAIQSVGGETYIRETSDLSFNDYNEMAGWLLVNHAKHPQFQAVMDATYQIYPELQTAYANVVSGRY</sequence>
<keyword evidence="1" id="KW-0732">Signal</keyword>
<evidence type="ECO:0000313" key="2">
    <source>
        <dbReference type="EMBL" id="MFD0949050.1"/>
    </source>
</evidence>
<dbReference type="Proteomes" id="UP001597044">
    <property type="component" value="Unassembled WGS sequence"/>
</dbReference>
<reference evidence="3" key="1">
    <citation type="journal article" date="2019" name="Int. J. Syst. Evol. Microbiol.">
        <title>The Global Catalogue of Microorganisms (GCM) 10K type strain sequencing project: providing services to taxonomists for standard genome sequencing and annotation.</title>
        <authorList>
            <consortium name="The Broad Institute Genomics Platform"/>
            <consortium name="The Broad Institute Genome Sequencing Center for Infectious Disease"/>
            <person name="Wu L."/>
            <person name="Ma J."/>
        </authorList>
    </citation>
    <scope>NUCLEOTIDE SEQUENCE [LARGE SCALE GENOMIC DNA]</scope>
    <source>
        <strain evidence="3">CCUG 63419</strain>
    </source>
</reference>
<feature type="signal peptide" evidence="1">
    <location>
        <begin position="1"/>
        <end position="21"/>
    </location>
</feature>
<name>A0ABW3HEX3_9GAMM</name>
<dbReference type="RefSeq" id="WP_379068250.1">
    <property type="nucleotide sequence ID" value="NZ_JBHTIT010000001.1"/>
</dbReference>
<evidence type="ECO:0000313" key="3">
    <source>
        <dbReference type="Proteomes" id="UP001597044"/>
    </source>
</evidence>
<gene>
    <name evidence="2" type="ORF">ACFQ0F_01350</name>
</gene>
<feature type="chain" id="PRO_5045968470" evidence="1">
    <location>
        <begin position="22"/>
        <end position="176"/>
    </location>
</feature>
<dbReference type="EMBL" id="JBHTIT010000001">
    <property type="protein sequence ID" value="MFD0949050.1"/>
    <property type="molecule type" value="Genomic_DNA"/>
</dbReference>
<comment type="caution">
    <text evidence="2">The sequence shown here is derived from an EMBL/GenBank/DDBJ whole genome shotgun (WGS) entry which is preliminary data.</text>
</comment>
<evidence type="ECO:0000256" key="1">
    <source>
        <dbReference type="SAM" id="SignalP"/>
    </source>
</evidence>
<keyword evidence="3" id="KW-1185">Reference proteome</keyword>
<organism evidence="2 3">
    <name type="scientific">Paraperlucidibaca wandonensis</name>
    <dbReference type="NCBI Taxonomy" id="1268273"/>
    <lineage>
        <taxon>Bacteria</taxon>
        <taxon>Pseudomonadati</taxon>
        <taxon>Pseudomonadota</taxon>
        <taxon>Gammaproteobacteria</taxon>
        <taxon>Moraxellales</taxon>
        <taxon>Moraxellaceae</taxon>
        <taxon>Paraperlucidibaca</taxon>
    </lineage>
</organism>
<protein>
    <submittedName>
        <fullName evidence="2">Uncharacterized protein</fullName>
    </submittedName>
</protein>
<proteinExistence type="predicted"/>